<keyword evidence="2" id="KW-1185">Reference proteome</keyword>
<dbReference type="Proteomes" id="UP000221837">
    <property type="component" value="Genome"/>
</dbReference>
<sequence length="77" mass="8781">MKKLNKLILGAILLSTFTVQADAPRPARYHAECSKPIGVFDEDIYDYSEYSYGSYKITPLVGKKILFTNSFCVFTEY</sequence>
<organism evidence="1 2">
    <name type="scientific">Serratia phage BF</name>
    <dbReference type="NCBI Taxonomy" id="1962671"/>
    <lineage>
        <taxon>Viruses</taxon>
        <taxon>Duplodnaviria</taxon>
        <taxon>Heunggongvirae</taxon>
        <taxon>Uroviricota</taxon>
        <taxon>Caudoviricetes</taxon>
        <taxon>Eneladusvirus</taxon>
        <taxon>Eneladusvirus BF</taxon>
    </lineage>
</organism>
<gene>
    <name evidence="1" type="ORF">BF_0422</name>
</gene>
<name>A0A1S6UB74_9CAUD</name>
<accession>A0A1S6UB74</accession>
<evidence type="ECO:0000313" key="2">
    <source>
        <dbReference type="Proteomes" id="UP000221837"/>
    </source>
</evidence>
<protein>
    <submittedName>
        <fullName evidence="1">Uncharacterized protein</fullName>
    </submittedName>
</protein>
<evidence type="ECO:0000313" key="1">
    <source>
        <dbReference type="EMBL" id="AQW88947.1"/>
    </source>
</evidence>
<dbReference type="EMBL" id="KY630187">
    <property type="protein sequence ID" value="AQW88947.1"/>
    <property type="molecule type" value="Genomic_DNA"/>
</dbReference>
<reference evidence="1" key="1">
    <citation type="submission" date="2017-02" db="EMBL/GenBank/DDBJ databases">
        <title>Genome sequence of Serratia marcescens phage BF.</title>
        <authorList>
            <person name="Casey E."/>
            <person name="Fitzgerald B."/>
            <person name="Mahony J."/>
            <person name="Lugli G."/>
            <person name="Ventura M."/>
            <person name="van Sinderen D."/>
        </authorList>
    </citation>
    <scope>NUCLEOTIDE SEQUENCE [LARGE SCALE GENOMIC DNA]</scope>
</reference>
<proteinExistence type="predicted"/>